<reference evidence="1 2" key="1">
    <citation type="submission" date="2024-07" db="EMBL/GenBank/DDBJ databases">
        <title>Genomes of novel Serratia strains from suburban soil.</title>
        <authorList>
            <person name="Markert E.X."/>
            <person name="Severe K."/>
            <person name="Severe L."/>
            <person name="Twing K.I."/>
            <person name="Ward L.M."/>
        </authorList>
    </citation>
    <scope>NUCLEOTIDE SEQUENCE [LARGE SCALE GENOMIC DNA]</scope>
    <source>
        <strain evidence="1 2">3C-UT</strain>
    </source>
</reference>
<organism evidence="1 2">
    <name type="scientific">Serratia quinivorans</name>
    <dbReference type="NCBI Taxonomy" id="137545"/>
    <lineage>
        <taxon>Bacteria</taxon>
        <taxon>Pseudomonadati</taxon>
        <taxon>Pseudomonadota</taxon>
        <taxon>Gammaproteobacteria</taxon>
        <taxon>Enterobacterales</taxon>
        <taxon>Yersiniaceae</taxon>
        <taxon>Serratia</taxon>
    </lineage>
</organism>
<evidence type="ECO:0000313" key="1">
    <source>
        <dbReference type="EMBL" id="MEX3175571.1"/>
    </source>
</evidence>
<accession>A0ABV3UPT6</accession>
<gene>
    <name evidence="1" type="ORF">AB4M04_26375</name>
</gene>
<comment type="caution">
    <text evidence="1">The sequence shown here is derived from an EMBL/GenBank/DDBJ whole genome shotgun (WGS) entry which is preliminary data.</text>
</comment>
<evidence type="ECO:0000313" key="2">
    <source>
        <dbReference type="Proteomes" id="UP001558101"/>
    </source>
</evidence>
<sequence length="109" mass="12681">NGPCVLVRGIMARRSMLREPKGDQHLGMHNPMRMLSAPRRDEYIGLCEAGMPSQLLFYYLQRAAVEESDLMWHWLYVVWEAVGRLIPTGKLERQSFDYAFEQPLPWITG</sequence>
<dbReference type="Proteomes" id="UP001558101">
    <property type="component" value="Unassembled WGS sequence"/>
</dbReference>
<keyword evidence="2" id="KW-1185">Reference proteome</keyword>
<name>A0ABV3UPT6_9GAMM</name>
<feature type="non-terminal residue" evidence="1">
    <location>
        <position position="1"/>
    </location>
</feature>
<proteinExistence type="predicted"/>
<protein>
    <submittedName>
        <fullName evidence="1">Uncharacterized protein</fullName>
    </submittedName>
</protein>
<dbReference type="EMBL" id="JBFQXQ010000177">
    <property type="protein sequence ID" value="MEX3175571.1"/>
    <property type="molecule type" value="Genomic_DNA"/>
</dbReference>